<keyword evidence="1 4" id="KW-0808">Transferase</keyword>
<protein>
    <submittedName>
        <fullName evidence="4">Acetyltransferase (GNAT) family protein</fullName>
    </submittedName>
</protein>
<dbReference type="Gene3D" id="3.40.630.30">
    <property type="match status" value="1"/>
</dbReference>
<keyword evidence="5" id="KW-1185">Reference proteome</keyword>
<dbReference type="Pfam" id="PF13508">
    <property type="entry name" value="Acetyltransf_7"/>
    <property type="match status" value="1"/>
</dbReference>
<comment type="caution">
    <text evidence="4">The sequence shown here is derived from an EMBL/GenBank/DDBJ whole genome shotgun (WGS) entry which is preliminary data.</text>
</comment>
<gene>
    <name evidence="4" type="ORF">LX78_00658</name>
</gene>
<dbReference type="InterPro" id="IPR050680">
    <property type="entry name" value="YpeA/RimI_acetyltransf"/>
</dbReference>
<evidence type="ECO:0000256" key="1">
    <source>
        <dbReference type="ARBA" id="ARBA00022679"/>
    </source>
</evidence>
<evidence type="ECO:0000256" key="2">
    <source>
        <dbReference type="ARBA" id="ARBA00023315"/>
    </source>
</evidence>
<dbReference type="Proteomes" id="UP000245430">
    <property type="component" value="Unassembled WGS sequence"/>
</dbReference>
<evidence type="ECO:0000313" key="5">
    <source>
        <dbReference type="Proteomes" id="UP000245430"/>
    </source>
</evidence>
<reference evidence="4 5" key="1">
    <citation type="submission" date="2018-05" db="EMBL/GenBank/DDBJ databases">
        <title>Genomic Encyclopedia of Archaeal and Bacterial Type Strains, Phase II (KMG-II): from individual species to whole genera.</title>
        <authorList>
            <person name="Goeker M."/>
        </authorList>
    </citation>
    <scope>NUCLEOTIDE SEQUENCE [LARGE SCALE GENOMIC DNA]</scope>
    <source>
        <strain evidence="4 5">DSM 22637</strain>
    </source>
</reference>
<dbReference type="RefSeq" id="WP_109681194.1">
    <property type="nucleotide sequence ID" value="NZ_QGGP01000001.1"/>
</dbReference>
<dbReference type="InterPro" id="IPR016181">
    <property type="entry name" value="Acyl_CoA_acyltransferase"/>
</dbReference>
<proteinExistence type="predicted"/>
<dbReference type="GO" id="GO:0016747">
    <property type="term" value="F:acyltransferase activity, transferring groups other than amino-acyl groups"/>
    <property type="evidence" value="ECO:0007669"/>
    <property type="project" value="InterPro"/>
</dbReference>
<feature type="domain" description="N-acetyltransferase" evidence="3">
    <location>
        <begin position="9"/>
        <end position="148"/>
    </location>
</feature>
<dbReference type="AlphaFoldDB" id="A0A316DS84"/>
<keyword evidence="2" id="KW-0012">Acyltransferase</keyword>
<dbReference type="SUPFAM" id="SSF55729">
    <property type="entry name" value="Acyl-CoA N-acyltransferases (Nat)"/>
    <property type="match status" value="1"/>
</dbReference>
<dbReference type="CDD" id="cd04301">
    <property type="entry name" value="NAT_SF"/>
    <property type="match status" value="1"/>
</dbReference>
<sequence>MLLFKVYHSKTKPSKEEKQNIVNFLHEHLQEFRDSKEDISKCLDYAVKNNVASFGGFVLLIYEEKLLQGITIINKTGMKDYIPENILVYIAVHEHARGKGIGKQLLQKAIELTEGDIALHVEPNNPAIKLYESLGFTNKYLEMRLKKH</sequence>
<dbReference type="InterPro" id="IPR000182">
    <property type="entry name" value="GNAT_dom"/>
</dbReference>
<dbReference type="OrthoDB" id="7585366at2"/>
<dbReference type="PANTHER" id="PTHR43420">
    <property type="entry name" value="ACETYLTRANSFERASE"/>
    <property type="match status" value="1"/>
</dbReference>
<name>A0A316DS84_9FLAO</name>
<organism evidence="4 5">
    <name type="scientific">Xanthomarina spongicola</name>
    <dbReference type="NCBI Taxonomy" id="570520"/>
    <lineage>
        <taxon>Bacteria</taxon>
        <taxon>Pseudomonadati</taxon>
        <taxon>Bacteroidota</taxon>
        <taxon>Flavobacteriia</taxon>
        <taxon>Flavobacteriales</taxon>
        <taxon>Flavobacteriaceae</taxon>
        <taxon>Xanthomarina</taxon>
    </lineage>
</organism>
<evidence type="ECO:0000313" key="4">
    <source>
        <dbReference type="EMBL" id="PWK20951.1"/>
    </source>
</evidence>
<dbReference type="EMBL" id="QGGP01000001">
    <property type="protein sequence ID" value="PWK20951.1"/>
    <property type="molecule type" value="Genomic_DNA"/>
</dbReference>
<accession>A0A316DS84</accession>
<evidence type="ECO:0000259" key="3">
    <source>
        <dbReference type="PROSITE" id="PS51186"/>
    </source>
</evidence>
<dbReference type="PROSITE" id="PS51186">
    <property type="entry name" value="GNAT"/>
    <property type="match status" value="1"/>
</dbReference>